<keyword evidence="1" id="KW-0812">Transmembrane</keyword>
<evidence type="ECO:0008006" key="5">
    <source>
        <dbReference type="Google" id="ProtNLM"/>
    </source>
</evidence>
<sequence length="501" mass="53175">MTAPAARFAAHAALAALLCAGAPAFAASHVFLVQNSGWMEPFYTDPASQYKPLVTELVMAATQPGDLMVLASFNQGLPGAPSPKAMLSLKVNADPVSVRTQVGSALAGLQTANKPASAALADTDLGEAVNAAIHQALAGKPGLVWLFTNNRNSPNNDQATAQRNREFYALIHQGGTISRALAFPLKMPVQGAHYRANGLMVYVFAVGDGGARELDRLLASGRVQRVITEPPARLKPLDRDTVRLVPRRVDAAPGVSFSMGPGGMLRADVEQSARTPAAKIGWNLENTMYPYTIVSARIEARSNLAGQNLPIALASDTIKALAPGQSVPLQSRMQLPVAQLPGKWSAKAIGSAGSAYVLPGRIELQLLEQRLELSQAFRQRMAALFPGDPLPEIFTPPARIYGSTALLPIEVRVHYGIGPLVTLIGVGLAAAAALGGAVLAYGRPRRAWLTVEDELRTVHTRAGLTQAIFDKGGNKVAQLKTTMFGHRLIDLREGAQVRLGR</sequence>
<feature type="chain" id="PRO_5013600743" description="VWFA domain-containing protein" evidence="2">
    <location>
        <begin position="27"/>
        <end position="501"/>
    </location>
</feature>
<keyword evidence="1" id="KW-0472">Membrane</keyword>
<dbReference type="EMBL" id="PDOB01000018">
    <property type="protein sequence ID" value="PIL39479.1"/>
    <property type="molecule type" value="Genomic_DNA"/>
</dbReference>
<dbReference type="AlphaFoldDB" id="A0A2G8T0C9"/>
<feature type="signal peptide" evidence="2">
    <location>
        <begin position="1"/>
        <end position="26"/>
    </location>
</feature>
<accession>A0A2G8T0C9</accession>
<keyword evidence="1" id="KW-1133">Transmembrane helix</keyword>
<reference evidence="3 4" key="1">
    <citation type="submission" date="2017-10" db="EMBL/GenBank/DDBJ databases">
        <title>Massilia psychrophilum sp. nov., a novel purple-pigmented bacterium isolated from Tianshan glacier, Xinjiang Municipality, China.</title>
        <authorList>
            <person name="Wang H."/>
        </authorList>
    </citation>
    <scope>NUCLEOTIDE SEQUENCE [LARGE SCALE GENOMIC DNA]</scope>
    <source>
        <strain evidence="3 4">JCM 30813</strain>
    </source>
</reference>
<keyword evidence="4" id="KW-1185">Reference proteome</keyword>
<comment type="caution">
    <text evidence="3">The sequence shown here is derived from an EMBL/GenBank/DDBJ whole genome shotgun (WGS) entry which is preliminary data.</text>
</comment>
<evidence type="ECO:0000313" key="3">
    <source>
        <dbReference type="EMBL" id="PIL39479.1"/>
    </source>
</evidence>
<evidence type="ECO:0000313" key="4">
    <source>
        <dbReference type="Proteomes" id="UP000228593"/>
    </source>
</evidence>
<evidence type="ECO:0000256" key="2">
    <source>
        <dbReference type="SAM" id="SignalP"/>
    </source>
</evidence>
<keyword evidence="2" id="KW-0732">Signal</keyword>
<gene>
    <name evidence="3" type="ORF">CR103_12685</name>
</gene>
<feature type="transmembrane region" description="Helical" evidence="1">
    <location>
        <begin position="417"/>
        <end position="441"/>
    </location>
</feature>
<organism evidence="3 4">
    <name type="scientific">Massilia psychrophila</name>
    <dbReference type="NCBI Taxonomy" id="1603353"/>
    <lineage>
        <taxon>Bacteria</taxon>
        <taxon>Pseudomonadati</taxon>
        <taxon>Pseudomonadota</taxon>
        <taxon>Betaproteobacteria</taxon>
        <taxon>Burkholderiales</taxon>
        <taxon>Oxalobacteraceae</taxon>
        <taxon>Telluria group</taxon>
        <taxon>Massilia</taxon>
    </lineage>
</organism>
<protein>
    <recommendedName>
        <fullName evidence="5">VWFA domain-containing protein</fullName>
    </recommendedName>
</protein>
<proteinExistence type="predicted"/>
<dbReference type="Proteomes" id="UP000228593">
    <property type="component" value="Unassembled WGS sequence"/>
</dbReference>
<dbReference type="OrthoDB" id="7974733at2"/>
<name>A0A2G8T0C9_9BURK</name>
<evidence type="ECO:0000256" key="1">
    <source>
        <dbReference type="SAM" id="Phobius"/>
    </source>
</evidence>